<evidence type="ECO:0000313" key="2">
    <source>
        <dbReference type="EMBL" id="TDD12374.1"/>
    </source>
</evidence>
<proteinExistence type="predicted"/>
<protein>
    <submittedName>
        <fullName evidence="2">Class A beta-lactamase-related serine hydrolase</fullName>
    </submittedName>
</protein>
<sequence length="237" mass="25937">MSGEGFLTKVRFTSFTGEQLVRISTKHGPDFPPGTRWSYSNTDYVVAGLIIAKVTGRSYEEEVQRRILRPLRRRNTYLPGTRTTIPGPHAHGYMRIDQDGQTRSVDVTRLNPSWAGAAGAIISTTGDLNRFFAALLGGRLLPPAQLAAMKTTVPMGGPGGPRDGLGMVEWPLPCGMKVWGKDGSIQGFETQSVHSDDGRSHISISVNLPEFLGARQSKIWAAIQEISGCHVLRHSRR</sequence>
<organism evidence="2 3">
    <name type="scientific">Nonomuraea diastatica</name>
    <dbReference type="NCBI Taxonomy" id="1848329"/>
    <lineage>
        <taxon>Bacteria</taxon>
        <taxon>Bacillati</taxon>
        <taxon>Actinomycetota</taxon>
        <taxon>Actinomycetes</taxon>
        <taxon>Streptosporangiales</taxon>
        <taxon>Streptosporangiaceae</taxon>
        <taxon>Nonomuraea</taxon>
    </lineage>
</organism>
<name>A0A4R4W9B5_9ACTN</name>
<dbReference type="Pfam" id="PF00144">
    <property type="entry name" value="Beta-lactamase"/>
    <property type="match status" value="1"/>
</dbReference>
<dbReference type="SUPFAM" id="SSF56601">
    <property type="entry name" value="beta-lactamase/transpeptidase-like"/>
    <property type="match status" value="1"/>
</dbReference>
<dbReference type="InterPro" id="IPR012338">
    <property type="entry name" value="Beta-lactam/transpept-like"/>
</dbReference>
<dbReference type="PANTHER" id="PTHR46825:SF7">
    <property type="entry name" value="D-ALANYL-D-ALANINE CARBOXYPEPTIDASE"/>
    <property type="match status" value="1"/>
</dbReference>
<dbReference type="PANTHER" id="PTHR46825">
    <property type="entry name" value="D-ALANYL-D-ALANINE-CARBOXYPEPTIDASE/ENDOPEPTIDASE AMPH"/>
    <property type="match status" value="1"/>
</dbReference>
<keyword evidence="2" id="KW-0378">Hydrolase</keyword>
<reference evidence="2 3" key="1">
    <citation type="submission" date="2019-03" db="EMBL/GenBank/DDBJ databases">
        <title>Draft genome sequences of novel Actinobacteria.</title>
        <authorList>
            <person name="Sahin N."/>
            <person name="Ay H."/>
            <person name="Saygin H."/>
        </authorList>
    </citation>
    <scope>NUCLEOTIDE SEQUENCE [LARGE SCALE GENOMIC DNA]</scope>
    <source>
        <strain evidence="2 3">KC712</strain>
    </source>
</reference>
<gene>
    <name evidence="2" type="ORF">E1294_43825</name>
</gene>
<dbReference type="OrthoDB" id="3499702at2"/>
<comment type="caution">
    <text evidence="2">The sequence shown here is derived from an EMBL/GenBank/DDBJ whole genome shotgun (WGS) entry which is preliminary data.</text>
</comment>
<dbReference type="EMBL" id="SMKP01000202">
    <property type="protein sequence ID" value="TDD12374.1"/>
    <property type="molecule type" value="Genomic_DNA"/>
</dbReference>
<dbReference type="InterPro" id="IPR001466">
    <property type="entry name" value="Beta-lactam-related"/>
</dbReference>
<evidence type="ECO:0000259" key="1">
    <source>
        <dbReference type="Pfam" id="PF00144"/>
    </source>
</evidence>
<dbReference type="AlphaFoldDB" id="A0A4R4W9B5"/>
<feature type="domain" description="Beta-lactamase-related" evidence="1">
    <location>
        <begin position="18"/>
        <end position="193"/>
    </location>
</feature>
<dbReference type="Proteomes" id="UP000294543">
    <property type="component" value="Unassembled WGS sequence"/>
</dbReference>
<dbReference type="GO" id="GO:0016787">
    <property type="term" value="F:hydrolase activity"/>
    <property type="evidence" value="ECO:0007669"/>
    <property type="project" value="UniProtKB-KW"/>
</dbReference>
<keyword evidence="3" id="KW-1185">Reference proteome</keyword>
<dbReference type="Gene3D" id="3.40.710.10">
    <property type="entry name" value="DD-peptidase/beta-lactamase superfamily"/>
    <property type="match status" value="1"/>
</dbReference>
<accession>A0A4R4W9B5</accession>
<dbReference type="RefSeq" id="WP_132517337.1">
    <property type="nucleotide sequence ID" value="NZ_SMKP01000202.1"/>
</dbReference>
<dbReference type="InterPro" id="IPR050491">
    <property type="entry name" value="AmpC-like"/>
</dbReference>
<evidence type="ECO:0000313" key="3">
    <source>
        <dbReference type="Proteomes" id="UP000294543"/>
    </source>
</evidence>